<organism evidence="2 3">
    <name type="scientific">Desmophyllum pertusum</name>
    <dbReference type="NCBI Taxonomy" id="174260"/>
    <lineage>
        <taxon>Eukaryota</taxon>
        <taxon>Metazoa</taxon>
        <taxon>Cnidaria</taxon>
        <taxon>Anthozoa</taxon>
        <taxon>Hexacorallia</taxon>
        <taxon>Scleractinia</taxon>
        <taxon>Caryophylliina</taxon>
        <taxon>Caryophylliidae</taxon>
        <taxon>Desmophyllum</taxon>
    </lineage>
</organism>
<accession>A0A9W9ZCU1</accession>
<feature type="signal peptide" evidence="1">
    <location>
        <begin position="1"/>
        <end position="23"/>
    </location>
</feature>
<dbReference type="AlphaFoldDB" id="A0A9W9ZCU1"/>
<evidence type="ECO:0000313" key="2">
    <source>
        <dbReference type="EMBL" id="KAJ7379085.1"/>
    </source>
</evidence>
<evidence type="ECO:0000313" key="3">
    <source>
        <dbReference type="Proteomes" id="UP001163046"/>
    </source>
</evidence>
<comment type="caution">
    <text evidence="2">The sequence shown here is derived from an EMBL/GenBank/DDBJ whole genome shotgun (WGS) entry which is preliminary data.</text>
</comment>
<keyword evidence="1" id="KW-0732">Signal</keyword>
<dbReference type="OrthoDB" id="5958683at2759"/>
<gene>
    <name evidence="2" type="ORF">OS493_018882</name>
</gene>
<dbReference type="Proteomes" id="UP001163046">
    <property type="component" value="Unassembled WGS sequence"/>
</dbReference>
<keyword evidence="3" id="KW-1185">Reference proteome</keyword>
<evidence type="ECO:0000256" key="1">
    <source>
        <dbReference type="SAM" id="SignalP"/>
    </source>
</evidence>
<name>A0A9W9ZCU1_9CNID</name>
<evidence type="ECO:0008006" key="4">
    <source>
        <dbReference type="Google" id="ProtNLM"/>
    </source>
</evidence>
<proteinExistence type="predicted"/>
<reference evidence="2" key="1">
    <citation type="submission" date="2023-01" db="EMBL/GenBank/DDBJ databases">
        <title>Genome assembly of the deep-sea coral Lophelia pertusa.</title>
        <authorList>
            <person name="Herrera S."/>
            <person name="Cordes E."/>
        </authorList>
    </citation>
    <scope>NUCLEOTIDE SEQUENCE</scope>
    <source>
        <strain evidence="2">USNM1676648</strain>
        <tissue evidence="2">Polyp</tissue>
    </source>
</reference>
<feature type="chain" id="PRO_5040831165" description="Secreted protein" evidence="1">
    <location>
        <begin position="24"/>
        <end position="208"/>
    </location>
</feature>
<protein>
    <recommendedName>
        <fullName evidence="4">Secreted protein</fullName>
    </recommendedName>
</protein>
<dbReference type="EMBL" id="MU826360">
    <property type="protein sequence ID" value="KAJ7379085.1"/>
    <property type="molecule type" value="Genomic_DNA"/>
</dbReference>
<sequence length="208" mass="23519">MGKHCSTAFSLLFISVILATAIADRCQVVLLNRCKAVYQEALDASSKGEGGHCFRLQKMVTCLASEPKCGGQLIEKFRYWMLQMAMMDNILGICKDIDFSKLKEGVQESDVAKTHRFLDDVEYDTFDACAVTVHRECVRYYVTLLMKDRQFCGDAEKLNKCYDLYSSNIKCQAKIIKDFAHMVQDVAQSVLRLLSGYLKSLCTSSKEL</sequence>